<protein>
    <recommendedName>
        <fullName evidence="7">Extracellular metalloproteinase</fullName>
        <ecNumber evidence="7">3.4.24.-</ecNumber>
    </recommendedName>
    <alternativeName>
        <fullName evidence="7">Fungalysin</fullName>
    </alternativeName>
</protein>
<dbReference type="GO" id="GO:0005615">
    <property type="term" value="C:extracellular space"/>
    <property type="evidence" value="ECO:0007669"/>
    <property type="project" value="InterPro"/>
</dbReference>
<dbReference type="OrthoDB" id="3227768at2759"/>
<dbReference type="PRINTS" id="PR00999">
    <property type="entry name" value="FUNGALYSIN"/>
</dbReference>
<dbReference type="InterPro" id="IPR001842">
    <property type="entry name" value="Peptidase_M36"/>
</dbReference>
<keyword evidence="7" id="KW-0732">Signal</keyword>
<reference evidence="8" key="1">
    <citation type="submission" date="2018-04" db="EMBL/GenBank/DDBJ databases">
        <title>Whole genome sequencing of Hypsizygus marmoreus.</title>
        <authorList>
            <person name="Choi I.-G."/>
            <person name="Min B."/>
            <person name="Kim J.-G."/>
            <person name="Kim S."/>
            <person name="Oh Y.-L."/>
            <person name="Kong W.-S."/>
            <person name="Park H."/>
            <person name="Jeong J."/>
            <person name="Song E.-S."/>
        </authorList>
    </citation>
    <scope>NUCLEOTIDE SEQUENCE [LARGE SCALE GENOMIC DNA]</scope>
    <source>
        <strain evidence="8">51987-8</strain>
    </source>
</reference>
<comment type="subcellular location">
    <subcellularLocation>
        <location evidence="7">Secreted</location>
    </subcellularLocation>
</comment>
<sequence length="392" mass="42189">MVSFNKFFTSVFLAIVYASVTGATPWPEAAKHATHRTRNVGRGLKLEAYHPETTFKTFGEGLEQVSSFAATGIEDSAVSFVQSQLNIPATDIGYKSGYTTDTGKYAYVKQYHNGIPFANAVANVAWKGDKVVSFGSSFVKKSKIAPSKPSVDVKTVIPKAEKALDGKYNNHPSTLEYLARPDGSVALVHVVQIQNEEAGTWYEAFIDAHSGEVLTVTDFVSDASYTVLPITKETLPEGLETLTDPQDLLASPSGWHTVGSTSTTTTAGNNVVAYKSSQSSTTSQSSAVLNFNYSYSAASAPSATNNLNAARVNAFYIINTVHDFAYRYGFTETAFNFQSNNLGKGGSANDRVLISVQDSGGTNNANFATPPDGQSGTCRMYIWTYTLSLIHI</sequence>
<comment type="cofactor">
    <cofactor evidence="6">
        <name>Zn(2+)</name>
        <dbReference type="ChEBI" id="CHEBI:29105"/>
    </cofactor>
    <text evidence="6">Binds 1 zinc ion per subunit.</text>
</comment>
<dbReference type="Proteomes" id="UP000076154">
    <property type="component" value="Unassembled WGS sequence"/>
</dbReference>
<evidence type="ECO:0000256" key="4">
    <source>
        <dbReference type="ARBA" id="ARBA00022833"/>
    </source>
</evidence>
<dbReference type="PANTHER" id="PTHR33478:SF1">
    <property type="entry name" value="EXTRACELLULAR METALLOPROTEINASE MEP"/>
    <property type="match status" value="1"/>
</dbReference>
<dbReference type="PANTHER" id="PTHR33478">
    <property type="entry name" value="EXTRACELLULAR METALLOPROTEINASE MEP"/>
    <property type="match status" value="1"/>
</dbReference>
<feature type="chain" id="PRO_5016479847" description="Extracellular metalloproteinase" evidence="7">
    <location>
        <begin position="24"/>
        <end position="392"/>
    </location>
</feature>
<dbReference type="AlphaFoldDB" id="A0A369JLF9"/>
<keyword evidence="7" id="KW-0865">Zymogen</keyword>
<dbReference type="GO" id="GO:0008270">
    <property type="term" value="F:zinc ion binding"/>
    <property type="evidence" value="ECO:0007669"/>
    <property type="project" value="InterPro"/>
</dbReference>
<comment type="similarity">
    <text evidence="7">Belongs to the peptidase M36 family.</text>
</comment>
<proteinExistence type="inferred from homology"/>
<evidence type="ECO:0000256" key="1">
    <source>
        <dbReference type="ARBA" id="ARBA00022670"/>
    </source>
</evidence>
<evidence type="ECO:0000313" key="9">
    <source>
        <dbReference type="Proteomes" id="UP000076154"/>
    </source>
</evidence>
<dbReference type="InterPro" id="IPR050371">
    <property type="entry name" value="Fungal_virulence_M36"/>
</dbReference>
<dbReference type="Gene3D" id="3.10.170.10">
    <property type="match status" value="1"/>
</dbReference>
<dbReference type="InParanoid" id="A0A369JLF9"/>
<evidence type="ECO:0000256" key="3">
    <source>
        <dbReference type="ARBA" id="ARBA00022801"/>
    </source>
</evidence>
<keyword evidence="1 7" id="KW-0645">Protease</keyword>
<gene>
    <name evidence="8" type="primary">MEP10_0</name>
    <name evidence="8" type="ORF">Hypma_010297</name>
</gene>
<organism evidence="8 9">
    <name type="scientific">Hypsizygus marmoreus</name>
    <name type="common">White beech mushroom</name>
    <name type="synonym">Agaricus marmoreus</name>
    <dbReference type="NCBI Taxonomy" id="39966"/>
    <lineage>
        <taxon>Eukaryota</taxon>
        <taxon>Fungi</taxon>
        <taxon>Dikarya</taxon>
        <taxon>Basidiomycota</taxon>
        <taxon>Agaricomycotina</taxon>
        <taxon>Agaricomycetes</taxon>
        <taxon>Agaricomycetidae</taxon>
        <taxon>Agaricales</taxon>
        <taxon>Tricholomatineae</taxon>
        <taxon>Lyophyllaceae</taxon>
        <taxon>Hypsizygus</taxon>
    </lineage>
</organism>
<evidence type="ECO:0000256" key="2">
    <source>
        <dbReference type="ARBA" id="ARBA00022723"/>
    </source>
</evidence>
<dbReference type="EMBL" id="LUEZ02000049">
    <property type="protein sequence ID" value="RDB22678.1"/>
    <property type="molecule type" value="Genomic_DNA"/>
</dbReference>
<keyword evidence="2 6" id="KW-0479">Metal-binding</keyword>
<feature type="signal peptide" evidence="7">
    <location>
        <begin position="1"/>
        <end position="23"/>
    </location>
</feature>
<feature type="binding site" evidence="6">
    <location>
        <position position="222"/>
    </location>
    <ligand>
        <name>Zn(2+)</name>
        <dbReference type="ChEBI" id="CHEBI:29105"/>
        <note>catalytic</note>
    </ligand>
</feature>
<keyword evidence="5 7" id="KW-0482">Metalloprotease</keyword>
<name>A0A369JLF9_HYPMA</name>
<keyword evidence="7" id="KW-0964">Secreted</keyword>
<accession>A0A369JLF9</accession>
<dbReference type="GO" id="GO:0006508">
    <property type="term" value="P:proteolysis"/>
    <property type="evidence" value="ECO:0007669"/>
    <property type="project" value="UniProtKB-KW"/>
</dbReference>
<keyword evidence="9" id="KW-1185">Reference proteome</keyword>
<keyword evidence="4 6" id="KW-0862">Zinc</keyword>
<dbReference type="GO" id="GO:0004222">
    <property type="term" value="F:metalloendopeptidase activity"/>
    <property type="evidence" value="ECO:0007669"/>
    <property type="project" value="InterPro"/>
</dbReference>
<evidence type="ECO:0000256" key="7">
    <source>
        <dbReference type="RuleBase" id="RU364017"/>
    </source>
</evidence>
<keyword evidence="3 7" id="KW-0378">Hydrolase</keyword>
<dbReference type="SUPFAM" id="SSF55486">
    <property type="entry name" value="Metalloproteases ('zincins'), catalytic domain"/>
    <property type="match status" value="1"/>
</dbReference>
<comment type="caution">
    <text evidence="8">The sequence shown here is derived from an EMBL/GenBank/DDBJ whole genome shotgun (WGS) entry which is preliminary data.</text>
</comment>
<evidence type="ECO:0000313" key="8">
    <source>
        <dbReference type="EMBL" id="RDB22678.1"/>
    </source>
</evidence>
<dbReference type="Pfam" id="PF02128">
    <property type="entry name" value="Peptidase_M36"/>
    <property type="match status" value="1"/>
</dbReference>
<evidence type="ECO:0000256" key="6">
    <source>
        <dbReference type="PIRSR" id="PIRSR601842-2"/>
    </source>
</evidence>
<evidence type="ECO:0000256" key="5">
    <source>
        <dbReference type="ARBA" id="ARBA00023049"/>
    </source>
</evidence>
<dbReference type="EC" id="3.4.24.-" evidence="7"/>